<dbReference type="CDD" id="cd00158">
    <property type="entry name" value="RHOD"/>
    <property type="match status" value="1"/>
</dbReference>
<dbReference type="AlphaFoldDB" id="A0A5R9IQB9"/>
<organism evidence="2 3">
    <name type="scientific">Thalassotalea litorea</name>
    <dbReference type="NCBI Taxonomy" id="2020715"/>
    <lineage>
        <taxon>Bacteria</taxon>
        <taxon>Pseudomonadati</taxon>
        <taxon>Pseudomonadota</taxon>
        <taxon>Gammaproteobacteria</taxon>
        <taxon>Alteromonadales</taxon>
        <taxon>Colwelliaceae</taxon>
        <taxon>Thalassotalea</taxon>
    </lineage>
</organism>
<dbReference type="PROSITE" id="PS50206">
    <property type="entry name" value="RHODANESE_3"/>
    <property type="match status" value="1"/>
</dbReference>
<dbReference type="InterPro" id="IPR001763">
    <property type="entry name" value="Rhodanese-like_dom"/>
</dbReference>
<evidence type="ECO:0000313" key="2">
    <source>
        <dbReference type="EMBL" id="TLU67730.1"/>
    </source>
</evidence>
<evidence type="ECO:0000259" key="1">
    <source>
        <dbReference type="PROSITE" id="PS50206"/>
    </source>
</evidence>
<dbReference type="Pfam" id="PF00581">
    <property type="entry name" value="Rhodanese"/>
    <property type="match status" value="1"/>
</dbReference>
<dbReference type="GO" id="GO:0004792">
    <property type="term" value="F:thiosulfate-cyanide sulfurtransferase activity"/>
    <property type="evidence" value="ECO:0007669"/>
    <property type="project" value="TreeGrafter"/>
</dbReference>
<gene>
    <name evidence="2" type="ORF">FE810_01925</name>
</gene>
<sequence length="115" mass="12672">MLKSIPELVKEASANVRKISAAQAQQEMANKDALLIDVREPIEHQKHAVPGSVNIPRGVLEMQLVEREKDPARPIYLHCATSGRATFAAEQLARVGYKDVTVISCKFADIVESFS</sequence>
<proteinExistence type="predicted"/>
<dbReference type="Proteomes" id="UP000307790">
    <property type="component" value="Unassembled WGS sequence"/>
</dbReference>
<dbReference type="EMBL" id="VCBC01000002">
    <property type="protein sequence ID" value="TLU67730.1"/>
    <property type="molecule type" value="Genomic_DNA"/>
</dbReference>
<comment type="caution">
    <text evidence="2">The sequence shown here is derived from an EMBL/GenBank/DDBJ whole genome shotgun (WGS) entry which is preliminary data.</text>
</comment>
<dbReference type="InterPro" id="IPR036873">
    <property type="entry name" value="Rhodanese-like_dom_sf"/>
</dbReference>
<dbReference type="PANTHER" id="PTHR44086">
    <property type="entry name" value="THIOSULFATE SULFURTRANSFERASE RDL2, MITOCHONDRIAL-RELATED"/>
    <property type="match status" value="1"/>
</dbReference>
<dbReference type="SUPFAM" id="SSF52821">
    <property type="entry name" value="Rhodanese/Cell cycle control phosphatase"/>
    <property type="match status" value="1"/>
</dbReference>
<dbReference type="SMART" id="SM00450">
    <property type="entry name" value="RHOD"/>
    <property type="match status" value="1"/>
</dbReference>
<keyword evidence="3" id="KW-1185">Reference proteome</keyword>
<dbReference type="Gene3D" id="3.40.250.10">
    <property type="entry name" value="Rhodanese-like domain"/>
    <property type="match status" value="1"/>
</dbReference>
<feature type="domain" description="Rhodanese" evidence="1">
    <location>
        <begin position="29"/>
        <end position="106"/>
    </location>
</feature>
<dbReference type="OrthoDB" id="9791096at2"/>
<dbReference type="PANTHER" id="PTHR44086:SF13">
    <property type="entry name" value="THIOSULFATE SULFURTRANSFERASE PSPE"/>
    <property type="match status" value="1"/>
</dbReference>
<reference evidence="2 3" key="1">
    <citation type="submission" date="2019-05" db="EMBL/GenBank/DDBJ databases">
        <title>Genome sequences of Thalassotalea litorea 1K03283.</title>
        <authorList>
            <person name="Zhang D."/>
        </authorList>
    </citation>
    <scope>NUCLEOTIDE SEQUENCE [LARGE SCALE GENOMIC DNA]</scope>
    <source>
        <strain evidence="2 3">MCCC 1K03283</strain>
    </source>
</reference>
<dbReference type="RefSeq" id="WP_138318333.1">
    <property type="nucleotide sequence ID" value="NZ_VCBC01000002.1"/>
</dbReference>
<accession>A0A5R9IQB9</accession>
<name>A0A5R9IQB9_9GAMM</name>
<protein>
    <submittedName>
        <fullName evidence="2">Rhodanese-like domain-containing protein</fullName>
    </submittedName>
</protein>
<evidence type="ECO:0000313" key="3">
    <source>
        <dbReference type="Proteomes" id="UP000307790"/>
    </source>
</evidence>